<feature type="region of interest" description="Disordered" evidence="1">
    <location>
        <begin position="1"/>
        <end position="26"/>
    </location>
</feature>
<name>A0ABD3VQG0_SINWO</name>
<reference evidence="2 3" key="1">
    <citation type="submission" date="2024-11" db="EMBL/GenBank/DDBJ databases">
        <title>Chromosome-level genome assembly of the freshwater bivalve Anodonta woodiana.</title>
        <authorList>
            <person name="Chen X."/>
        </authorList>
    </citation>
    <scope>NUCLEOTIDE SEQUENCE [LARGE SCALE GENOMIC DNA]</scope>
    <source>
        <strain evidence="2">MN2024</strain>
        <tissue evidence="2">Gills</tissue>
    </source>
</reference>
<protein>
    <submittedName>
        <fullName evidence="2">Uncharacterized protein</fullName>
    </submittedName>
</protein>
<dbReference type="Proteomes" id="UP001634394">
    <property type="component" value="Unassembled WGS sequence"/>
</dbReference>
<evidence type="ECO:0000256" key="1">
    <source>
        <dbReference type="SAM" id="MobiDB-lite"/>
    </source>
</evidence>
<organism evidence="2 3">
    <name type="scientific">Sinanodonta woodiana</name>
    <name type="common">Chinese pond mussel</name>
    <name type="synonym">Anodonta woodiana</name>
    <dbReference type="NCBI Taxonomy" id="1069815"/>
    <lineage>
        <taxon>Eukaryota</taxon>
        <taxon>Metazoa</taxon>
        <taxon>Spiralia</taxon>
        <taxon>Lophotrochozoa</taxon>
        <taxon>Mollusca</taxon>
        <taxon>Bivalvia</taxon>
        <taxon>Autobranchia</taxon>
        <taxon>Heteroconchia</taxon>
        <taxon>Palaeoheterodonta</taxon>
        <taxon>Unionida</taxon>
        <taxon>Unionoidea</taxon>
        <taxon>Unionidae</taxon>
        <taxon>Unioninae</taxon>
        <taxon>Sinanodonta</taxon>
    </lineage>
</organism>
<keyword evidence="3" id="KW-1185">Reference proteome</keyword>
<sequence length="99" mass="10722">MTNVSQIRGEGPNGTTSSPQGAPRGQQSRMHLYFNVVVDNGTLLAFHDKGVELIDFSDNDTAPKLIEVLAALEAQGINMKDISGMQNAGPEKMMLYQVD</sequence>
<accession>A0ABD3VQG0</accession>
<proteinExistence type="predicted"/>
<evidence type="ECO:0000313" key="2">
    <source>
        <dbReference type="EMBL" id="KAL3863595.1"/>
    </source>
</evidence>
<feature type="compositionally biased region" description="Polar residues" evidence="1">
    <location>
        <begin position="13"/>
        <end position="26"/>
    </location>
</feature>
<dbReference type="AlphaFoldDB" id="A0ABD3VQG0"/>
<dbReference type="EMBL" id="JBJQND010000010">
    <property type="protein sequence ID" value="KAL3863595.1"/>
    <property type="molecule type" value="Genomic_DNA"/>
</dbReference>
<evidence type="ECO:0000313" key="3">
    <source>
        <dbReference type="Proteomes" id="UP001634394"/>
    </source>
</evidence>
<gene>
    <name evidence="2" type="ORF">ACJMK2_005346</name>
</gene>
<comment type="caution">
    <text evidence="2">The sequence shown here is derived from an EMBL/GenBank/DDBJ whole genome shotgun (WGS) entry which is preliminary data.</text>
</comment>